<reference evidence="8 9" key="1">
    <citation type="submission" date="2017-06" db="EMBL/GenBank/DDBJ databases">
        <title>Complete genome sequence of Nitrospirillum amazonense strain CBAmC, an endophytic nitrogen-fixing and plant growth-promoting bacterium, isolated from sugarcane.</title>
        <authorList>
            <person name="Schwab S."/>
            <person name="dos Santos Teixeira K.R."/>
            <person name="Simoes Araujo J.L."/>
            <person name="Soares Vidal M."/>
            <person name="Borges de Freitas H.R."/>
            <person name="Rivello Crivelaro A.L."/>
            <person name="Bueno de Camargo Nunes A."/>
            <person name="dos Santos C.M."/>
            <person name="Palmeira da Silva Rosa D."/>
            <person name="da Silva Padilha D."/>
            <person name="da Silva E."/>
            <person name="Araujo Terra L."/>
            <person name="Soares Mendes V."/>
            <person name="Farinelli L."/>
            <person name="Magalhaes Cruz L."/>
            <person name="Baldani J.I."/>
        </authorList>
    </citation>
    <scope>NUCLEOTIDE SEQUENCE [LARGE SCALE GENOMIC DNA]</scope>
    <source>
        <strain evidence="8 9">CBAmC</strain>
    </source>
</reference>
<dbReference type="GO" id="GO:0008320">
    <property type="term" value="F:protein transmembrane transporter activity"/>
    <property type="evidence" value="ECO:0007669"/>
    <property type="project" value="TreeGrafter"/>
</dbReference>
<gene>
    <name evidence="8" type="ORF">Y958_18015</name>
</gene>
<dbReference type="EMBL" id="CP022111">
    <property type="protein sequence ID" value="ASG22796.1"/>
    <property type="molecule type" value="Genomic_DNA"/>
</dbReference>
<dbReference type="AlphaFoldDB" id="A0A248JWA0"/>
<evidence type="ECO:0000256" key="2">
    <source>
        <dbReference type="ARBA" id="ARBA00022692"/>
    </source>
</evidence>
<dbReference type="Gene3D" id="2.40.160.50">
    <property type="entry name" value="membrane protein fhac: a member of the omp85/tpsb transporter family"/>
    <property type="match status" value="1"/>
</dbReference>
<keyword evidence="5" id="KW-0732">Signal</keyword>
<dbReference type="Pfam" id="PF03865">
    <property type="entry name" value="ShlB"/>
    <property type="match status" value="1"/>
</dbReference>
<feature type="region of interest" description="Disordered" evidence="4">
    <location>
        <begin position="43"/>
        <end position="71"/>
    </location>
</feature>
<name>A0A248JWA0_9PROT</name>
<dbReference type="InterPro" id="IPR013686">
    <property type="entry name" value="Polypept-transport_assoc_ShlB"/>
</dbReference>
<dbReference type="PANTHER" id="PTHR34597:SF1">
    <property type="entry name" value="HEME_HEMOPEXIN TRANSPORTER PROTEIN HUXB"/>
    <property type="match status" value="1"/>
</dbReference>
<accession>A0A248JWA0</accession>
<feature type="signal peptide" evidence="5">
    <location>
        <begin position="1"/>
        <end position="25"/>
    </location>
</feature>
<dbReference type="PANTHER" id="PTHR34597">
    <property type="entry name" value="SLR1661 PROTEIN"/>
    <property type="match status" value="1"/>
</dbReference>
<organism evidence="8 9">
    <name type="scientific">Nitrospirillum viridazoti CBAmc</name>
    <dbReference type="NCBI Taxonomy" id="1441467"/>
    <lineage>
        <taxon>Bacteria</taxon>
        <taxon>Pseudomonadati</taxon>
        <taxon>Pseudomonadota</taxon>
        <taxon>Alphaproteobacteria</taxon>
        <taxon>Rhodospirillales</taxon>
        <taxon>Azospirillaceae</taxon>
        <taxon>Nitrospirillum</taxon>
        <taxon>Nitrospirillum viridazoti</taxon>
    </lineage>
</organism>
<dbReference type="RefSeq" id="WP_088873345.1">
    <property type="nucleotide sequence ID" value="NZ_CP022111.1"/>
</dbReference>
<evidence type="ECO:0000313" key="9">
    <source>
        <dbReference type="Proteomes" id="UP000197153"/>
    </source>
</evidence>
<keyword evidence="2" id="KW-0812">Transmembrane</keyword>
<dbReference type="InterPro" id="IPR005565">
    <property type="entry name" value="Hemolysn_activator_HlyB_C"/>
</dbReference>
<dbReference type="Pfam" id="PF08479">
    <property type="entry name" value="POTRA_2"/>
    <property type="match status" value="1"/>
</dbReference>
<evidence type="ECO:0000256" key="1">
    <source>
        <dbReference type="ARBA" id="ARBA00022452"/>
    </source>
</evidence>
<evidence type="ECO:0000259" key="7">
    <source>
        <dbReference type="Pfam" id="PF08479"/>
    </source>
</evidence>
<dbReference type="Gene3D" id="3.10.20.310">
    <property type="entry name" value="membrane protein fhac"/>
    <property type="match status" value="1"/>
</dbReference>
<keyword evidence="1" id="KW-0472">Membrane</keyword>
<protein>
    <submittedName>
        <fullName evidence="8">Hemin transporter</fullName>
    </submittedName>
</protein>
<feature type="chain" id="PRO_5012941907" evidence="5">
    <location>
        <begin position="26"/>
        <end position="570"/>
    </location>
</feature>
<evidence type="ECO:0000259" key="6">
    <source>
        <dbReference type="Pfam" id="PF03865"/>
    </source>
</evidence>
<evidence type="ECO:0000256" key="3">
    <source>
        <dbReference type="ARBA" id="ARBA00023237"/>
    </source>
</evidence>
<feature type="domain" description="Polypeptide-transport-associated ShlB-type" evidence="7">
    <location>
        <begin position="83"/>
        <end position="146"/>
    </location>
</feature>
<evidence type="ECO:0000313" key="8">
    <source>
        <dbReference type="EMBL" id="ASG22796.1"/>
    </source>
</evidence>
<sequence length="570" mass="59863">MRRSFPAWSAATLAVLALVPGQASAQQTPQTPDAGSILRDTERTTPRLTAPPAPLRPVVPEAPPSERPAQGPTVHVTAFHITATLFPEAELQAVLAPFRDRDLTLGELQSAAAAVSAYYRQHGYLARAYLPRQEIRDGVVTIAVQESRLGRVVVDPSSDTRLDADTAAGYLLDRQAMGEALRLDALEGGVAVLNALPGITATATAEAGQAADQTDIRLKLTEGPLFSGVALVDNQAQRASGGWRGIAVLSANDLAGIGDQTVLTGVRSLGSTYGRLAATLPVGYSGLRLGVNGSAFDYRVAHDFNAGTPDGWGATGGAAATLPLWRTEDTALDGRLVYEHRRLVNRTAEIVTGITVIDAATLGVSGVARDGWDGVDQVDGTLTAGNVDLGGVPENQAVDDASARTQGGYAKLALTLSHAQPLGEGVELVARLAGQWASSNLDSSERLALGGPDAIRAYPVNEGQGAEGALGTLELRWRPVDSLRLAAFWDGGWIRQFVSPWAGWNRGTDLPNDYGLQGIGVAVSWRPVDSLTLDATLAHVVGDNPGRIAGTDSDGLRRHTRAWVRVTGSF</sequence>
<dbReference type="InterPro" id="IPR051544">
    <property type="entry name" value="TPS_OM_transporter"/>
</dbReference>
<dbReference type="GO" id="GO:0046819">
    <property type="term" value="P:protein secretion by the type V secretion system"/>
    <property type="evidence" value="ECO:0007669"/>
    <property type="project" value="TreeGrafter"/>
</dbReference>
<dbReference type="KEGG" id="nao:Y958_18015"/>
<feature type="compositionally biased region" description="Pro residues" evidence="4">
    <location>
        <begin position="49"/>
        <end position="66"/>
    </location>
</feature>
<proteinExistence type="predicted"/>
<keyword evidence="1" id="KW-1134">Transmembrane beta strand</keyword>
<evidence type="ECO:0000256" key="5">
    <source>
        <dbReference type="SAM" id="SignalP"/>
    </source>
</evidence>
<evidence type="ECO:0000256" key="4">
    <source>
        <dbReference type="SAM" id="MobiDB-lite"/>
    </source>
</evidence>
<dbReference type="Proteomes" id="UP000197153">
    <property type="component" value="Chromosome 2"/>
</dbReference>
<keyword evidence="9" id="KW-1185">Reference proteome</keyword>
<keyword evidence="3" id="KW-0998">Cell outer membrane</keyword>
<feature type="domain" description="Haemolysin activator HlyB C-terminal" evidence="6">
    <location>
        <begin position="213"/>
        <end position="496"/>
    </location>
</feature>
<dbReference type="GO" id="GO:0098046">
    <property type="term" value="C:type V protein secretion system complex"/>
    <property type="evidence" value="ECO:0007669"/>
    <property type="project" value="TreeGrafter"/>
</dbReference>